<reference evidence="3 4" key="1">
    <citation type="submission" date="2021-05" db="EMBL/GenBank/DDBJ databases">
        <title>Genome Assembly of Synthetic Allotetraploid Brassica napus Reveals Homoeologous Exchanges between Subgenomes.</title>
        <authorList>
            <person name="Davis J.T."/>
        </authorList>
    </citation>
    <scope>NUCLEOTIDE SEQUENCE [LARGE SCALE GENOMIC DNA]</scope>
    <source>
        <strain evidence="4">cv. Da-Ae</strain>
        <tissue evidence="3">Seedling</tissue>
    </source>
</reference>
<dbReference type="Proteomes" id="UP000824890">
    <property type="component" value="Unassembled WGS sequence"/>
</dbReference>
<accession>A0ABQ8C0M7</accession>
<feature type="region of interest" description="Disordered" evidence="1">
    <location>
        <begin position="292"/>
        <end position="316"/>
    </location>
</feature>
<name>A0ABQ8C0M7_BRANA</name>
<evidence type="ECO:0000313" key="4">
    <source>
        <dbReference type="Proteomes" id="UP000824890"/>
    </source>
</evidence>
<evidence type="ECO:0000259" key="2">
    <source>
        <dbReference type="Pfam" id="PF10382"/>
    </source>
</evidence>
<evidence type="ECO:0000313" key="3">
    <source>
        <dbReference type="EMBL" id="KAH0910620.1"/>
    </source>
</evidence>
<dbReference type="EMBL" id="JAGKQM010000009">
    <property type="protein sequence ID" value="KAH0910620.1"/>
    <property type="molecule type" value="Genomic_DNA"/>
</dbReference>
<feature type="region of interest" description="Disordered" evidence="1">
    <location>
        <begin position="180"/>
        <end position="222"/>
    </location>
</feature>
<proteinExistence type="predicted"/>
<feature type="compositionally biased region" description="Polar residues" evidence="1">
    <location>
        <begin position="242"/>
        <end position="257"/>
    </location>
</feature>
<protein>
    <recommendedName>
        <fullName evidence="2">5'-3' DNA helicase ZGRF1-like N-terminal domain-containing protein</fullName>
    </recommendedName>
</protein>
<evidence type="ECO:0000256" key="1">
    <source>
        <dbReference type="SAM" id="MobiDB-lite"/>
    </source>
</evidence>
<dbReference type="Pfam" id="PF10382">
    <property type="entry name" value="ZGRF1-like_N"/>
    <property type="match status" value="1"/>
</dbReference>
<sequence>MGEKKRWIAMYTKHLTQKRKVYHDGFLDLHLSRKKVLLYDEAENLLESRMLKANEVVDSGERLSFQAYLLITLTRIYQTQPLSEHSVQHPKPLAPLRPSFKKPNLANSFASKSLSPSHKMIRVFKKRQLHKFSALTPDSVKPTFEVRKKPRMYIYVCLLVLRIFAATNSKYAGTLPLGSANNGSNDHPLINSPRDGKSGADLSRRENDKYSKDVPPHKPLRDGNLIAVNQILSILQRPNATATCSDTNTKTPMSSTKVPPESDTCKNIKVEPISPRAASRDSLPQQFMVRETSPAKTTARTMTHLNSSSPSFDLGI</sequence>
<gene>
    <name evidence="3" type="ORF">HID58_033941</name>
</gene>
<feature type="region of interest" description="Disordered" evidence="1">
    <location>
        <begin position="242"/>
        <end position="263"/>
    </location>
</feature>
<dbReference type="PANTHER" id="PTHR28535:SF1">
    <property type="entry name" value="PROTEIN ZGRF1"/>
    <property type="match status" value="1"/>
</dbReference>
<keyword evidence="4" id="KW-1185">Reference proteome</keyword>
<dbReference type="PANTHER" id="PTHR28535">
    <property type="entry name" value="ZINC FINGER GRF-TYPE CONTAINING 1"/>
    <property type="match status" value="1"/>
</dbReference>
<dbReference type="InterPro" id="IPR018838">
    <property type="entry name" value="ZGRF1-like_N"/>
</dbReference>
<comment type="caution">
    <text evidence="3">The sequence shown here is derived from an EMBL/GenBank/DDBJ whole genome shotgun (WGS) entry which is preliminary data.</text>
</comment>
<organism evidence="3 4">
    <name type="scientific">Brassica napus</name>
    <name type="common">Rape</name>
    <dbReference type="NCBI Taxonomy" id="3708"/>
    <lineage>
        <taxon>Eukaryota</taxon>
        <taxon>Viridiplantae</taxon>
        <taxon>Streptophyta</taxon>
        <taxon>Embryophyta</taxon>
        <taxon>Tracheophyta</taxon>
        <taxon>Spermatophyta</taxon>
        <taxon>Magnoliopsida</taxon>
        <taxon>eudicotyledons</taxon>
        <taxon>Gunneridae</taxon>
        <taxon>Pentapetalae</taxon>
        <taxon>rosids</taxon>
        <taxon>malvids</taxon>
        <taxon>Brassicales</taxon>
        <taxon>Brassicaceae</taxon>
        <taxon>Brassiceae</taxon>
        <taxon>Brassica</taxon>
    </lineage>
</organism>
<dbReference type="InterPro" id="IPR052800">
    <property type="entry name" value="DNA_Repair_Helicase_ZGRF1"/>
</dbReference>
<feature type="compositionally biased region" description="Basic and acidic residues" evidence="1">
    <location>
        <begin position="194"/>
        <end position="221"/>
    </location>
</feature>
<feature type="domain" description="5'-3' DNA helicase ZGRF1-like N-terminal" evidence="2">
    <location>
        <begin position="6"/>
        <end position="75"/>
    </location>
</feature>
<feature type="compositionally biased region" description="Polar residues" evidence="1">
    <location>
        <begin position="294"/>
        <end position="316"/>
    </location>
</feature>